<reference evidence="2 3" key="1">
    <citation type="submission" date="2024-05" db="EMBL/GenBank/DDBJ databases">
        <authorList>
            <person name="Zhao H."/>
            <person name="Xu Y."/>
            <person name="Lin S."/>
            <person name="Spain J.C."/>
            <person name="Zhou N.-Y."/>
        </authorList>
    </citation>
    <scope>NUCLEOTIDE SEQUENCE [LARGE SCALE GENOMIC DNA]</scope>
    <source>
        <strain evidence="2 3">NEAU-NG30</strain>
    </source>
</reference>
<dbReference type="RefSeq" id="WP_348955817.1">
    <property type="nucleotide sequence ID" value="NZ_JBDZYD010000016.1"/>
</dbReference>
<keyword evidence="1" id="KW-1133">Transmembrane helix</keyword>
<proteinExistence type="predicted"/>
<evidence type="ECO:0000313" key="2">
    <source>
        <dbReference type="EMBL" id="MEQ0564738.1"/>
    </source>
</evidence>
<protein>
    <submittedName>
        <fullName evidence="2">Uncharacterized protein</fullName>
    </submittedName>
</protein>
<sequence length="172" mass="18004">MGTADWLPPPERPVPAGSAEGTAIAAGQFRRAMIAAVALIPLAAAGSFLGGVVLVILCVVAGVFAVYGAFAWSRRLDTIRATGWRTATVTIDPVRANTGRPPIAVTFADGSRIELLAAEGGFRTRALAGLPDLPALVAGHGSVMAVLVLPNPPWWDRPKLLAARAETYRWTP</sequence>
<organism evidence="2 3">
    <name type="scientific">Amycolatopsis melonis</name>
    <dbReference type="NCBI Taxonomy" id="3156488"/>
    <lineage>
        <taxon>Bacteria</taxon>
        <taxon>Bacillati</taxon>
        <taxon>Actinomycetota</taxon>
        <taxon>Actinomycetes</taxon>
        <taxon>Pseudonocardiales</taxon>
        <taxon>Pseudonocardiaceae</taxon>
        <taxon>Amycolatopsis</taxon>
    </lineage>
</organism>
<feature type="transmembrane region" description="Helical" evidence="1">
    <location>
        <begin position="48"/>
        <end position="70"/>
    </location>
</feature>
<dbReference type="EMBL" id="JBDZYD010000016">
    <property type="protein sequence ID" value="MEQ0564738.1"/>
    <property type="molecule type" value="Genomic_DNA"/>
</dbReference>
<dbReference type="Proteomes" id="UP001440984">
    <property type="component" value="Unassembled WGS sequence"/>
</dbReference>
<gene>
    <name evidence="2" type="ORF">ABJI51_37160</name>
</gene>
<keyword evidence="1" id="KW-0812">Transmembrane</keyword>
<keyword evidence="1" id="KW-0472">Membrane</keyword>
<evidence type="ECO:0000313" key="3">
    <source>
        <dbReference type="Proteomes" id="UP001440984"/>
    </source>
</evidence>
<comment type="caution">
    <text evidence="2">The sequence shown here is derived from an EMBL/GenBank/DDBJ whole genome shotgun (WGS) entry which is preliminary data.</text>
</comment>
<evidence type="ECO:0000256" key="1">
    <source>
        <dbReference type="SAM" id="Phobius"/>
    </source>
</evidence>
<accession>A0ABV0LR10</accession>
<keyword evidence="3" id="KW-1185">Reference proteome</keyword>
<name>A0ABV0LR10_9PSEU</name>